<comment type="pathway">
    <text evidence="2">Lipid metabolism; fatty acid beta-oxidation.</text>
</comment>
<evidence type="ECO:0000256" key="8">
    <source>
        <dbReference type="ARBA" id="ARBA00023235"/>
    </source>
</evidence>
<dbReference type="SUPFAM" id="SSF52096">
    <property type="entry name" value="ClpP/crotonase"/>
    <property type="match status" value="1"/>
</dbReference>
<dbReference type="Pfam" id="PF00378">
    <property type="entry name" value="ECH_1"/>
    <property type="match status" value="1"/>
</dbReference>
<reference evidence="10 11" key="1">
    <citation type="submission" date="2006-10" db="EMBL/GenBank/DDBJ databases">
        <title>The Genome Sequence of Batrachochytrium dendrobatidis JEL423.</title>
        <authorList>
            <consortium name="The Broad Institute Genome Sequencing Platform"/>
            <person name="Birren B."/>
            <person name="Lander E."/>
            <person name="Galagan J."/>
            <person name="Cuomo C."/>
            <person name="Devon K."/>
            <person name="Jaffe D."/>
            <person name="Butler J."/>
            <person name="Alvarez P."/>
            <person name="Gnerre S."/>
            <person name="Grabherr M."/>
            <person name="Kleber M."/>
            <person name="Mauceli E."/>
            <person name="Brockman W."/>
            <person name="Young S."/>
            <person name="LaButti K."/>
            <person name="Sykes S."/>
            <person name="DeCaprio D."/>
            <person name="Crawford M."/>
            <person name="Koehrsen M."/>
            <person name="Engels R."/>
            <person name="Montgomery P."/>
            <person name="Pearson M."/>
            <person name="Howarth C."/>
            <person name="Larson L."/>
            <person name="White J."/>
            <person name="O'Leary S."/>
            <person name="Kodira C."/>
            <person name="Zeng Q."/>
            <person name="Yandava C."/>
            <person name="Alvarado L."/>
            <person name="Longcore J."/>
            <person name="James T."/>
        </authorList>
    </citation>
    <scope>NUCLEOTIDE SEQUENCE [LARGE SCALE GENOMIC DNA]</scope>
    <source>
        <strain evidence="10 11">JEL423</strain>
    </source>
</reference>
<dbReference type="PROSITE" id="PS00166">
    <property type="entry name" value="ENOYL_COA_HYDRATASE"/>
    <property type="match status" value="1"/>
</dbReference>
<dbReference type="GO" id="GO:0051750">
    <property type="term" value="F:delta(3,5)-delta(2,4)-dienoyl-CoA isomerase activity"/>
    <property type="evidence" value="ECO:0007669"/>
    <property type="project" value="TreeGrafter"/>
</dbReference>
<keyword evidence="4" id="KW-0276">Fatty acid metabolism</keyword>
<dbReference type="OrthoDB" id="14970at2759"/>
<dbReference type="InterPro" id="IPR018376">
    <property type="entry name" value="Enoyl-CoA_hyd/isom_CS"/>
</dbReference>
<keyword evidence="7" id="KW-0576">Peroxisome</keyword>
<evidence type="ECO:0000256" key="9">
    <source>
        <dbReference type="RuleBase" id="RU003707"/>
    </source>
</evidence>
<dbReference type="FunFam" id="3.90.226.10:FF:000024">
    <property type="entry name" value="Delta3,5-delta2,4-dienoyl-CoA isomerase"/>
    <property type="match status" value="1"/>
</dbReference>
<dbReference type="InterPro" id="IPR014748">
    <property type="entry name" value="Enoyl-CoA_hydra_C"/>
</dbReference>
<dbReference type="PANTHER" id="PTHR43149">
    <property type="entry name" value="ENOYL-COA HYDRATASE"/>
    <property type="match status" value="1"/>
</dbReference>
<keyword evidence="6" id="KW-0443">Lipid metabolism</keyword>
<evidence type="ECO:0000256" key="1">
    <source>
        <dbReference type="ARBA" id="ARBA00004275"/>
    </source>
</evidence>
<dbReference type="AlphaFoldDB" id="A0A177WPS1"/>
<proteinExistence type="inferred from homology"/>
<evidence type="ECO:0000256" key="3">
    <source>
        <dbReference type="ARBA" id="ARBA00005254"/>
    </source>
</evidence>
<dbReference type="GO" id="GO:0005739">
    <property type="term" value="C:mitochondrion"/>
    <property type="evidence" value="ECO:0007669"/>
    <property type="project" value="TreeGrafter"/>
</dbReference>
<dbReference type="InterPro" id="IPR001753">
    <property type="entry name" value="Enoyl-CoA_hydra/iso"/>
</dbReference>
<accession>A0A177WPS1</accession>
<dbReference type="GO" id="GO:0006635">
    <property type="term" value="P:fatty acid beta-oxidation"/>
    <property type="evidence" value="ECO:0007669"/>
    <property type="project" value="UniProtKB-UniPathway"/>
</dbReference>
<evidence type="ECO:0000256" key="5">
    <source>
        <dbReference type="ARBA" id="ARBA00022990"/>
    </source>
</evidence>
<dbReference type="FunFam" id="1.10.12.10:FF:000004">
    <property type="entry name" value="Delta3,5-delta2,4-dienoyl-CoA isomerase"/>
    <property type="match status" value="1"/>
</dbReference>
<organism evidence="10 11">
    <name type="scientific">Batrachochytrium dendrobatidis (strain JEL423)</name>
    <dbReference type="NCBI Taxonomy" id="403673"/>
    <lineage>
        <taxon>Eukaryota</taxon>
        <taxon>Fungi</taxon>
        <taxon>Fungi incertae sedis</taxon>
        <taxon>Chytridiomycota</taxon>
        <taxon>Chytridiomycota incertae sedis</taxon>
        <taxon>Chytridiomycetes</taxon>
        <taxon>Rhizophydiales</taxon>
        <taxon>Rhizophydiales incertae sedis</taxon>
        <taxon>Batrachochytrium</taxon>
    </lineage>
</organism>
<evidence type="ECO:0000313" key="10">
    <source>
        <dbReference type="EMBL" id="OAJ41872.1"/>
    </source>
</evidence>
<evidence type="ECO:0000256" key="7">
    <source>
        <dbReference type="ARBA" id="ARBA00023140"/>
    </source>
</evidence>
<dbReference type="InterPro" id="IPR045002">
    <property type="entry name" value="Ech1-like"/>
</dbReference>
<name>A0A177WPS1_BATDL</name>
<dbReference type="Gene3D" id="1.10.12.10">
    <property type="entry name" value="Lyase 2-enoyl-coa Hydratase, Chain A, domain 2"/>
    <property type="match status" value="1"/>
</dbReference>
<dbReference type="Proteomes" id="UP000077115">
    <property type="component" value="Unassembled WGS sequence"/>
</dbReference>
<comment type="similarity">
    <text evidence="3 9">Belongs to the enoyl-CoA hydratase/isomerase family.</text>
</comment>
<gene>
    <name evidence="10" type="ORF">BDEG_25407</name>
</gene>
<keyword evidence="5" id="KW-0007">Acetylation</keyword>
<dbReference type="EMBL" id="DS022306">
    <property type="protein sequence ID" value="OAJ41872.1"/>
    <property type="molecule type" value="Genomic_DNA"/>
</dbReference>
<dbReference type="PANTHER" id="PTHR43149:SF1">
    <property type="entry name" value="DELTA(3,5)-DELTA(2,4)-DIENOYL-COA ISOMERASE, MITOCHONDRIAL"/>
    <property type="match status" value="1"/>
</dbReference>
<protein>
    <submittedName>
        <fullName evidence="10">Uncharacterized protein</fullName>
    </submittedName>
</protein>
<dbReference type="VEuPathDB" id="FungiDB:BDEG_25407"/>
<evidence type="ECO:0000256" key="4">
    <source>
        <dbReference type="ARBA" id="ARBA00022832"/>
    </source>
</evidence>
<comment type="subcellular location">
    <subcellularLocation>
        <location evidence="1">Peroxisome</location>
    </subcellularLocation>
</comment>
<dbReference type="UniPathway" id="UPA00659"/>
<evidence type="ECO:0000256" key="6">
    <source>
        <dbReference type="ARBA" id="ARBA00023098"/>
    </source>
</evidence>
<dbReference type="STRING" id="403673.A0A177WPS1"/>
<evidence type="ECO:0000313" key="11">
    <source>
        <dbReference type="Proteomes" id="UP000077115"/>
    </source>
</evidence>
<dbReference type="Gene3D" id="3.90.226.10">
    <property type="entry name" value="2-enoyl-CoA Hydratase, Chain A, domain 1"/>
    <property type="match status" value="1"/>
</dbReference>
<dbReference type="CDD" id="cd06558">
    <property type="entry name" value="crotonase-like"/>
    <property type="match status" value="1"/>
</dbReference>
<dbReference type="InterPro" id="IPR029045">
    <property type="entry name" value="ClpP/crotonase-like_dom_sf"/>
</dbReference>
<keyword evidence="8" id="KW-0413">Isomerase</keyword>
<dbReference type="GO" id="GO:0005777">
    <property type="term" value="C:peroxisome"/>
    <property type="evidence" value="ECO:0007669"/>
    <property type="project" value="UniProtKB-SubCell"/>
</dbReference>
<dbReference type="eggNOG" id="KOG1681">
    <property type="taxonomic scope" value="Eukaryota"/>
</dbReference>
<reference evidence="10 11" key="2">
    <citation type="submission" date="2016-05" db="EMBL/GenBank/DDBJ databases">
        <title>Lineage-specific infection strategies underlie the spectrum of fungal disease in amphibians.</title>
        <authorList>
            <person name="Cuomo C.A."/>
            <person name="Farrer R.A."/>
            <person name="James T."/>
            <person name="Longcore J."/>
            <person name="Birren B."/>
        </authorList>
    </citation>
    <scope>NUCLEOTIDE SEQUENCE [LARGE SCALE GENOMIC DNA]</scope>
    <source>
        <strain evidence="10 11">JEL423</strain>
    </source>
</reference>
<sequence>MALRSFQDLTIYHQMTAMIGDASNQLNQKYHTLRLSFPSEWVLHVELARTKQLNTMDMQFFVDVKTVFEAVLNSSSVRAVVLSASSESRLFTAGLDLKAAQMFPQQTEDPARTALGFLPAVEFLQQSFSAIEACNKPIIAAIHGACIGGGMDMITACDIRWCSKDALFSVKEVDIGIAADLGTLQRLPKIVGNDGWAREICFTGRMVSSSEALQFGLVSRVFDDKNKLLSAAFELASEISAKAPIAIYGTKHIMNHGREHTTEEGLKYVRLWNSVMINTPDTMAQVTSAVTKSKPPLFPKL</sequence>
<evidence type="ECO:0000256" key="2">
    <source>
        <dbReference type="ARBA" id="ARBA00005005"/>
    </source>
</evidence>